<sequence>MTTLTFSTDLTTTPFGVSLEYDIHTVDDLVAIVKKHPNIKVDKIFDTEGHLHHFLTFSIDGKIVPSNELAEGVSSPKEIMVFNAIAGG</sequence>
<keyword evidence="2" id="KW-1185">Reference proteome</keyword>
<dbReference type="InterPro" id="IPR016155">
    <property type="entry name" value="Mopterin_synth/thiamin_S_b"/>
</dbReference>
<reference evidence="2" key="1">
    <citation type="journal article" date="2019" name="Int. J. Syst. Evol. Microbiol.">
        <title>The Global Catalogue of Microorganisms (GCM) 10K type strain sequencing project: providing services to taxonomists for standard genome sequencing and annotation.</title>
        <authorList>
            <consortium name="The Broad Institute Genomics Platform"/>
            <consortium name="The Broad Institute Genome Sequencing Center for Infectious Disease"/>
            <person name="Wu L."/>
            <person name="Ma J."/>
        </authorList>
    </citation>
    <scope>NUCLEOTIDE SEQUENCE [LARGE SCALE GENOMIC DNA]</scope>
    <source>
        <strain evidence="2">CECT 7398</strain>
    </source>
</reference>
<comment type="caution">
    <text evidence="1">The sequence shown here is derived from an EMBL/GenBank/DDBJ whole genome shotgun (WGS) entry which is preliminary data.</text>
</comment>
<dbReference type="InterPro" id="IPR012675">
    <property type="entry name" value="Beta-grasp_dom_sf"/>
</dbReference>
<organism evidence="1 2">
    <name type="scientific">Vibrio ostreicida</name>
    <dbReference type="NCBI Taxonomy" id="526588"/>
    <lineage>
        <taxon>Bacteria</taxon>
        <taxon>Pseudomonadati</taxon>
        <taxon>Pseudomonadota</taxon>
        <taxon>Gammaproteobacteria</taxon>
        <taxon>Vibrionales</taxon>
        <taxon>Vibrionaceae</taxon>
        <taxon>Vibrio</taxon>
    </lineage>
</organism>
<dbReference type="Gene3D" id="3.10.20.30">
    <property type="match status" value="1"/>
</dbReference>
<dbReference type="SUPFAM" id="SSF54285">
    <property type="entry name" value="MoaD/ThiS"/>
    <property type="match status" value="1"/>
</dbReference>
<dbReference type="EMBL" id="JAUFQC010000001">
    <property type="protein sequence ID" value="MDN3610446.1"/>
    <property type="molecule type" value="Genomic_DNA"/>
</dbReference>
<evidence type="ECO:0000313" key="1">
    <source>
        <dbReference type="EMBL" id="MDN3610446.1"/>
    </source>
</evidence>
<gene>
    <name evidence="1" type="ORF">QWZ16_12090</name>
</gene>
<dbReference type="RefSeq" id="WP_170882087.1">
    <property type="nucleotide sequence ID" value="NZ_JABEYA020000001.1"/>
</dbReference>
<name>A0ABT8BVM2_9VIBR</name>
<accession>A0ABT8BVM2</accession>
<protein>
    <submittedName>
        <fullName evidence="1">MoaD/ThiS family protein</fullName>
    </submittedName>
</protein>
<proteinExistence type="predicted"/>
<evidence type="ECO:0000313" key="2">
    <source>
        <dbReference type="Proteomes" id="UP001238540"/>
    </source>
</evidence>
<dbReference type="Proteomes" id="UP001238540">
    <property type="component" value="Unassembled WGS sequence"/>
</dbReference>